<evidence type="ECO:0000313" key="8">
    <source>
        <dbReference type="EMBL" id="CAE2221595.1"/>
    </source>
</evidence>
<dbReference type="PROSITE" id="PS50222">
    <property type="entry name" value="EF_HAND_2"/>
    <property type="match status" value="2"/>
</dbReference>
<keyword evidence="4" id="KW-0677">Repeat</keyword>
<feature type="compositionally biased region" description="Polar residues" evidence="6">
    <location>
        <begin position="130"/>
        <end position="148"/>
    </location>
</feature>
<feature type="compositionally biased region" description="Polar residues" evidence="6">
    <location>
        <begin position="79"/>
        <end position="92"/>
    </location>
</feature>
<evidence type="ECO:0000256" key="2">
    <source>
        <dbReference type="ARBA" id="ARBA00022490"/>
    </source>
</evidence>
<dbReference type="SMART" id="SM00054">
    <property type="entry name" value="EFh"/>
    <property type="match status" value="3"/>
</dbReference>
<gene>
    <name evidence="8" type="ORF">VSP0166_LOCUS9333</name>
</gene>
<dbReference type="PROSITE" id="PS00018">
    <property type="entry name" value="EF_HAND_1"/>
    <property type="match status" value="2"/>
</dbReference>
<feature type="domain" description="EF-hand" evidence="7">
    <location>
        <begin position="264"/>
        <end position="299"/>
    </location>
</feature>
<dbReference type="InterPro" id="IPR018247">
    <property type="entry name" value="EF_Hand_1_Ca_BS"/>
</dbReference>
<proteinExistence type="predicted"/>
<keyword evidence="2" id="KW-0963">Cytoplasm</keyword>
<reference evidence="8" key="1">
    <citation type="submission" date="2021-01" db="EMBL/GenBank/DDBJ databases">
        <authorList>
            <person name="Corre E."/>
            <person name="Pelletier E."/>
            <person name="Niang G."/>
            <person name="Scheremetjew M."/>
            <person name="Finn R."/>
            <person name="Kale V."/>
            <person name="Holt S."/>
            <person name="Cochrane G."/>
            <person name="Meng A."/>
            <person name="Brown T."/>
            <person name="Cohen L."/>
        </authorList>
    </citation>
    <scope>NUCLEOTIDE SEQUENCE</scope>
    <source>
        <strain evidence="8">DIVA3 518/3/11/1/6</strain>
    </source>
</reference>
<dbReference type="GO" id="GO:0005737">
    <property type="term" value="C:cytoplasm"/>
    <property type="evidence" value="ECO:0007669"/>
    <property type="project" value="UniProtKB-SubCell"/>
</dbReference>
<feature type="compositionally biased region" description="Polar residues" evidence="6">
    <location>
        <begin position="9"/>
        <end position="66"/>
    </location>
</feature>
<feature type="domain" description="EF-hand" evidence="7">
    <location>
        <begin position="300"/>
        <end position="335"/>
    </location>
</feature>
<comment type="subcellular location">
    <subcellularLocation>
        <location evidence="1">Cytoplasm</location>
    </subcellularLocation>
</comment>
<evidence type="ECO:0000256" key="5">
    <source>
        <dbReference type="ARBA" id="ARBA00022837"/>
    </source>
</evidence>
<dbReference type="SUPFAM" id="SSF47473">
    <property type="entry name" value="EF-hand"/>
    <property type="match status" value="1"/>
</dbReference>
<evidence type="ECO:0000256" key="6">
    <source>
        <dbReference type="SAM" id="MobiDB-lite"/>
    </source>
</evidence>
<accession>A0A7S4I862</accession>
<sequence>MKLEEPINSPESSLQTESTETDVNGSNSQPSYANDTQSSLSYASIPTSNAESNSPSYANPSVSNITPGIENRLKKGNENDNTTGSNTANNESLPAYLQFSKTNNSSTTSSTNVESAQITDVPSYAKFSATAQSSSTNTENRSSATGEGSSVPLYAQFNNMSINSKQNDTTSNYMQNSGNLNSSYTSYASGSTTNPPVVSQQPVSYRNQSTPAPIQPKFVPARQDYVYYHGYRSENRTSAPAPPSTTTPTQATSWMNVYASQSHDELFVLEEWFKSVDQDNSGEIDSSELEAALNAAGDKFEKGTISLMVKIFDIDRNGTIEFNEFVHLFKYINVMRQSFESFDSRKQGFLTFEQTQAALTNARYDFSDPKTFQMLYRRFCNKPQGMTFEDFMQMAIFLGNLRTLFTLHDTDKRGSIQLNAEEFILLDCVPYT</sequence>
<evidence type="ECO:0000256" key="1">
    <source>
        <dbReference type="ARBA" id="ARBA00004496"/>
    </source>
</evidence>
<feature type="region of interest" description="Disordered" evidence="6">
    <location>
        <begin position="184"/>
        <end position="216"/>
    </location>
</feature>
<feature type="compositionally biased region" description="Polar residues" evidence="6">
    <location>
        <begin position="194"/>
        <end position="212"/>
    </location>
</feature>
<dbReference type="AlphaFoldDB" id="A0A7S4I862"/>
<evidence type="ECO:0000256" key="4">
    <source>
        <dbReference type="ARBA" id="ARBA00022737"/>
    </source>
</evidence>
<dbReference type="InterPro" id="IPR002048">
    <property type="entry name" value="EF_hand_dom"/>
</dbReference>
<dbReference type="GO" id="GO:0005509">
    <property type="term" value="F:calcium ion binding"/>
    <property type="evidence" value="ECO:0007669"/>
    <property type="project" value="InterPro"/>
</dbReference>
<keyword evidence="5" id="KW-0106">Calcium</keyword>
<dbReference type="InterPro" id="IPR051426">
    <property type="entry name" value="Peflin/Sorcin_CaBP"/>
</dbReference>
<dbReference type="PANTHER" id="PTHR46212">
    <property type="entry name" value="PEFLIN"/>
    <property type="match status" value="1"/>
</dbReference>
<feature type="region of interest" description="Disordered" evidence="6">
    <location>
        <begin position="1"/>
        <end position="93"/>
    </location>
</feature>
<keyword evidence="3" id="KW-0479">Metal-binding</keyword>
<dbReference type="Pfam" id="PF13499">
    <property type="entry name" value="EF-hand_7"/>
    <property type="match status" value="1"/>
</dbReference>
<evidence type="ECO:0000259" key="7">
    <source>
        <dbReference type="PROSITE" id="PS50222"/>
    </source>
</evidence>
<feature type="compositionally biased region" description="Low complexity" evidence="6">
    <location>
        <begin position="184"/>
        <end position="193"/>
    </location>
</feature>
<dbReference type="Gene3D" id="1.10.238.10">
    <property type="entry name" value="EF-hand"/>
    <property type="match status" value="1"/>
</dbReference>
<feature type="region of interest" description="Disordered" evidence="6">
    <location>
        <begin position="130"/>
        <end position="151"/>
    </location>
</feature>
<dbReference type="InterPro" id="IPR011992">
    <property type="entry name" value="EF-hand-dom_pair"/>
</dbReference>
<protein>
    <recommendedName>
        <fullName evidence="7">EF-hand domain-containing protein</fullName>
    </recommendedName>
</protein>
<dbReference type="GO" id="GO:0048306">
    <property type="term" value="F:calcium-dependent protein binding"/>
    <property type="evidence" value="ECO:0007669"/>
    <property type="project" value="UniProtKB-ARBA"/>
</dbReference>
<dbReference type="PANTHER" id="PTHR46212:SF3">
    <property type="entry name" value="GH27120P"/>
    <property type="match status" value="1"/>
</dbReference>
<name>A0A7S4I862_9EUKA</name>
<evidence type="ECO:0000256" key="3">
    <source>
        <dbReference type="ARBA" id="ARBA00022723"/>
    </source>
</evidence>
<dbReference type="EMBL" id="HBKP01013178">
    <property type="protein sequence ID" value="CAE2221595.1"/>
    <property type="molecule type" value="Transcribed_RNA"/>
</dbReference>
<organism evidence="8">
    <name type="scientific">Vannella robusta</name>
    <dbReference type="NCBI Taxonomy" id="1487602"/>
    <lineage>
        <taxon>Eukaryota</taxon>
        <taxon>Amoebozoa</taxon>
        <taxon>Discosea</taxon>
        <taxon>Flabellinia</taxon>
        <taxon>Vannellidae</taxon>
        <taxon>Vannella</taxon>
    </lineage>
</organism>